<accession>A0A239B453</accession>
<dbReference type="PANTHER" id="PTHR30292:SF0">
    <property type="entry name" value="5-OXOPROLINASE SUBUNIT A"/>
    <property type="match status" value="1"/>
</dbReference>
<keyword evidence="2" id="KW-1185">Reference proteome</keyword>
<dbReference type="RefSeq" id="WP_089372573.1">
    <property type="nucleotide sequence ID" value="NZ_BMEP01000006.1"/>
</dbReference>
<dbReference type="Gene3D" id="3.20.20.370">
    <property type="entry name" value="Glycoside hydrolase/deacetylase"/>
    <property type="match status" value="1"/>
</dbReference>
<dbReference type="SUPFAM" id="SSF88713">
    <property type="entry name" value="Glycoside hydrolase/deacetylase"/>
    <property type="match status" value="1"/>
</dbReference>
<proteinExistence type="predicted"/>
<dbReference type="CDD" id="cd10801">
    <property type="entry name" value="LamB_YcsF_like_1"/>
    <property type="match status" value="1"/>
</dbReference>
<dbReference type="Pfam" id="PF03746">
    <property type="entry name" value="LamB_YcsF"/>
    <property type="match status" value="1"/>
</dbReference>
<dbReference type="EMBL" id="FZNY01000005">
    <property type="protein sequence ID" value="SNS02640.1"/>
    <property type="molecule type" value="Genomic_DNA"/>
</dbReference>
<dbReference type="NCBIfam" id="NF003816">
    <property type="entry name" value="PRK05406.1-5"/>
    <property type="match status" value="1"/>
</dbReference>
<gene>
    <name evidence="1" type="ORF">SAMN06265376_105330</name>
</gene>
<organism evidence="1 2">
    <name type="scientific">Dokdonia pacifica</name>
    <dbReference type="NCBI Taxonomy" id="1627892"/>
    <lineage>
        <taxon>Bacteria</taxon>
        <taxon>Pseudomonadati</taxon>
        <taxon>Bacteroidota</taxon>
        <taxon>Flavobacteriia</taxon>
        <taxon>Flavobacteriales</taxon>
        <taxon>Flavobacteriaceae</taxon>
        <taxon>Dokdonia</taxon>
    </lineage>
</organism>
<dbReference type="NCBIfam" id="NF003814">
    <property type="entry name" value="PRK05406.1-3"/>
    <property type="match status" value="1"/>
</dbReference>
<protein>
    <submittedName>
        <fullName evidence="1">UPF0271 protein</fullName>
    </submittedName>
</protein>
<dbReference type="InterPro" id="IPR011330">
    <property type="entry name" value="Glyco_hydro/deAcase_b/a-brl"/>
</dbReference>
<dbReference type="GO" id="GO:0005975">
    <property type="term" value="P:carbohydrate metabolic process"/>
    <property type="evidence" value="ECO:0007669"/>
    <property type="project" value="InterPro"/>
</dbReference>
<dbReference type="InterPro" id="IPR005501">
    <property type="entry name" value="LamB/YcsF/PxpA-like"/>
</dbReference>
<name>A0A239B453_9FLAO</name>
<evidence type="ECO:0000313" key="1">
    <source>
        <dbReference type="EMBL" id="SNS02640.1"/>
    </source>
</evidence>
<dbReference type="OrthoDB" id="9773478at2"/>
<dbReference type="PANTHER" id="PTHR30292">
    <property type="entry name" value="UNCHARACTERIZED PROTEIN YBGL-RELATED"/>
    <property type="match status" value="1"/>
</dbReference>
<evidence type="ECO:0000313" key="2">
    <source>
        <dbReference type="Proteomes" id="UP000198379"/>
    </source>
</evidence>
<dbReference type="Proteomes" id="UP000198379">
    <property type="component" value="Unassembled WGS sequence"/>
</dbReference>
<sequence>MYHIDINSDVGEGVGNEAQLLPLLSSCNIACGAHAGDANTIQHTIQLAIKNNVKIGAHPGYPDKENFGRLVLDMTTTDLRNSLKEQIQTVKNFAERQHQKLHHVKVHGALYNLAAVDITIAKLVIDVVQEIDDQLVLYVPYQSVIQRAAEGALQTKVEGFADRRYHNDYTLVSRSKPDAVIHNAKEVLAHIIPMIKDQQLITSTNEKLPFQIDTLCVHGDTPSAFQILTEIHQGLKSHQIQIY</sequence>
<reference evidence="1 2" key="1">
    <citation type="submission" date="2017-06" db="EMBL/GenBank/DDBJ databases">
        <authorList>
            <person name="Kim H.J."/>
            <person name="Triplett B.A."/>
        </authorList>
    </citation>
    <scope>NUCLEOTIDE SEQUENCE [LARGE SCALE GENOMIC DNA]</scope>
    <source>
        <strain evidence="1 2">DSM 25597</strain>
    </source>
</reference>
<dbReference type="AlphaFoldDB" id="A0A239B453"/>